<feature type="chain" id="PRO_5002246621" description="Mandelate racemase/muconate lactonizing enzyme N-terminal domain-containing protein" evidence="1">
    <location>
        <begin position="25"/>
        <end position="102"/>
    </location>
</feature>
<dbReference type="EMBL" id="KN817620">
    <property type="protein sequence ID" value="KJA16503.1"/>
    <property type="molecule type" value="Genomic_DNA"/>
</dbReference>
<protein>
    <recommendedName>
        <fullName evidence="2">Mandelate racemase/muconate lactonizing enzyme N-terminal domain-containing protein</fullName>
    </recommendedName>
</protein>
<dbReference type="InterPro" id="IPR013341">
    <property type="entry name" value="Mandelate_racemase_N_dom"/>
</dbReference>
<dbReference type="Pfam" id="PF02746">
    <property type="entry name" value="MR_MLE_N"/>
    <property type="match status" value="1"/>
</dbReference>
<evidence type="ECO:0000256" key="1">
    <source>
        <dbReference type="SAM" id="SignalP"/>
    </source>
</evidence>
<name>A0A0D2LZY4_HYPSF</name>
<organism evidence="3 4">
    <name type="scientific">Hypholoma sublateritium (strain FD-334 SS-4)</name>
    <dbReference type="NCBI Taxonomy" id="945553"/>
    <lineage>
        <taxon>Eukaryota</taxon>
        <taxon>Fungi</taxon>
        <taxon>Dikarya</taxon>
        <taxon>Basidiomycota</taxon>
        <taxon>Agaricomycotina</taxon>
        <taxon>Agaricomycetes</taxon>
        <taxon>Agaricomycetidae</taxon>
        <taxon>Agaricales</taxon>
        <taxon>Agaricineae</taxon>
        <taxon>Strophariaceae</taxon>
        <taxon>Hypholoma</taxon>
    </lineage>
</organism>
<reference evidence="4" key="1">
    <citation type="submission" date="2014-04" db="EMBL/GenBank/DDBJ databases">
        <title>Evolutionary Origins and Diversification of the Mycorrhizal Mutualists.</title>
        <authorList>
            <consortium name="DOE Joint Genome Institute"/>
            <consortium name="Mycorrhizal Genomics Consortium"/>
            <person name="Kohler A."/>
            <person name="Kuo A."/>
            <person name="Nagy L.G."/>
            <person name="Floudas D."/>
            <person name="Copeland A."/>
            <person name="Barry K.W."/>
            <person name="Cichocki N."/>
            <person name="Veneault-Fourrey C."/>
            <person name="LaButti K."/>
            <person name="Lindquist E.A."/>
            <person name="Lipzen A."/>
            <person name="Lundell T."/>
            <person name="Morin E."/>
            <person name="Murat C."/>
            <person name="Riley R."/>
            <person name="Ohm R."/>
            <person name="Sun H."/>
            <person name="Tunlid A."/>
            <person name="Henrissat B."/>
            <person name="Grigoriev I.V."/>
            <person name="Hibbett D.S."/>
            <person name="Martin F."/>
        </authorList>
    </citation>
    <scope>NUCLEOTIDE SEQUENCE [LARGE SCALE GENOMIC DNA]</scope>
    <source>
        <strain evidence="4">FD-334 SS-4</strain>
    </source>
</reference>
<keyword evidence="1" id="KW-0732">Signal</keyword>
<keyword evidence="4" id="KW-1185">Reference proteome</keyword>
<feature type="domain" description="Mandelate racemase/muconate lactonizing enzyme N-terminal" evidence="2">
    <location>
        <begin position="19"/>
        <end position="98"/>
    </location>
</feature>
<sequence>MAPSTIAKIKTFLILPCSVGWGEATFEGHNEGVKGTLVNLQRFVDGRADRPQDIWQTGLCGHFYVGSPVLMRSQSTLSGLNIAVWDIKGKALGSTVRDRMHV</sequence>
<dbReference type="STRING" id="945553.A0A0D2LZY4"/>
<evidence type="ECO:0000313" key="3">
    <source>
        <dbReference type="EMBL" id="KJA16503.1"/>
    </source>
</evidence>
<dbReference type="Proteomes" id="UP000054270">
    <property type="component" value="Unassembled WGS sequence"/>
</dbReference>
<dbReference type="InterPro" id="IPR029017">
    <property type="entry name" value="Enolase-like_N"/>
</dbReference>
<dbReference type="OrthoDB" id="2579025at2759"/>
<proteinExistence type="predicted"/>
<dbReference type="AlphaFoldDB" id="A0A0D2LZY4"/>
<evidence type="ECO:0000313" key="4">
    <source>
        <dbReference type="Proteomes" id="UP000054270"/>
    </source>
</evidence>
<dbReference type="Gene3D" id="3.30.390.10">
    <property type="entry name" value="Enolase-like, N-terminal domain"/>
    <property type="match status" value="1"/>
</dbReference>
<gene>
    <name evidence="3" type="ORF">HYPSUDRAFT_219439</name>
</gene>
<evidence type="ECO:0000259" key="2">
    <source>
        <dbReference type="Pfam" id="PF02746"/>
    </source>
</evidence>
<feature type="signal peptide" evidence="1">
    <location>
        <begin position="1"/>
        <end position="24"/>
    </location>
</feature>
<dbReference type="SUPFAM" id="SSF54826">
    <property type="entry name" value="Enolase N-terminal domain-like"/>
    <property type="match status" value="1"/>
</dbReference>
<accession>A0A0D2LZY4</accession>